<comment type="subcellular location">
    <subcellularLocation>
        <location evidence="1 10">Cell outer membrane</location>
        <topology evidence="1 10">Multi-pass membrane protein</topology>
    </subcellularLocation>
</comment>
<evidence type="ECO:0000256" key="4">
    <source>
        <dbReference type="ARBA" id="ARBA00022496"/>
    </source>
</evidence>
<feature type="domain" description="Secretin/TonB short N-terminal" evidence="13">
    <location>
        <begin position="73"/>
        <end position="117"/>
    </location>
</feature>
<name>A0A1H4G3D0_9SPHI</name>
<dbReference type="Gene3D" id="2.60.40.1120">
    <property type="entry name" value="Carboxypeptidase-like, regulatory domain"/>
    <property type="match status" value="1"/>
</dbReference>
<dbReference type="InterPro" id="IPR039426">
    <property type="entry name" value="TonB-dep_rcpt-like"/>
</dbReference>
<evidence type="ECO:0000256" key="3">
    <source>
        <dbReference type="ARBA" id="ARBA00022452"/>
    </source>
</evidence>
<dbReference type="Gene3D" id="3.55.50.30">
    <property type="match status" value="1"/>
</dbReference>
<reference evidence="15 16" key="1">
    <citation type="submission" date="2016-10" db="EMBL/GenBank/DDBJ databases">
        <authorList>
            <person name="de Groot N.N."/>
        </authorList>
    </citation>
    <scope>NUCLEOTIDE SEQUENCE [LARGE SCALE GENOMIC DNA]</scope>
    <source>
        <strain evidence="15 16">DSM 19033</strain>
    </source>
</reference>
<keyword evidence="8 10" id="KW-0472">Membrane</keyword>
<dbReference type="NCBIfam" id="TIGR04056">
    <property type="entry name" value="OMP_RagA_SusC"/>
    <property type="match status" value="1"/>
</dbReference>
<dbReference type="InterPro" id="IPR023996">
    <property type="entry name" value="TonB-dep_OMP_SusC/RagA"/>
</dbReference>
<dbReference type="Gene3D" id="2.40.170.20">
    <property type="entry name" value="TonB-dependent receptor, beta-barrel domain"/>
    <property type="match status" value="1"/>
</dbReference>
<dbReference type="Gene3D" id="2.170.130.10">
    <property type="entry name" value="TonB-dependent receptor, plug domain"/>
    <property type="match status" value="1"/>
</dbReference>
<evidence type="ECO:0000259" key="13">
    <source>
        <dbReference type="Pfam" id="PF07660"/>
    </source>
</evidence>
<dbReference type="OrthoDB" id="9768177at2"/>
<keyword evidence="7 11" id="KW-0798">TonB box</keyword>
<dbReference type="InterPro" id="IPR000531">
    <property type="entry name" value="Beta-barrel_TonB"/>
</dbReference>
<protein>
    <submittedName>
        <fullName evidence="15">TonB-linked outer membrane protein, SusC/RagA family</fullName>
    </submittedName>
</protein>
<accession>A0A1H4G3D0</accession>
<dbReference type="Pfam" id="PF07660">
    <property type="entry name" value="STN"/>
    <property type="match status" value="1"/>
</dbReference>
<dbReference type="InterPro" id="IPR012910">
    <property type="entry name" value="Plug_dom"/>
</dbReference>
<dbReference type="InterPro" id="IPR008969">
    <property type="entry name" value="CarboxyPept-like_regulatory"/>
</dbReference>
<dbReference type="SUPFAM" id="SSF56935">
    <property type="entry name" value="Porins"/>
    <property type="match status" value="1"/>
</dbReference>
<gene>
    <name evidence="15" type="ORF">SAMN05443550_10911</name>
</gene>
<evidence type="ECO:0000256" key="11">
    <source>
        <dbReference type="RuleBase" id="RU003357"/>
    </source>
</evidence>
<dbReference type="InterPro" id="IPR023997">
    <property type="entry name" value="TonB-dep_OMP_SusC/RagA_CS"/>
</dbReference>
<evidence type="ECO:0000313" key="16">
    <source>
        <dbReference type="Proteomes" id="UP000198850"/>
    </source>
</evidence>
<dbReference type="EMBL" id="FNRA01000009">
    <property type="protein sequence ID" value="SEB04113.1"/>
    <property type="molecule type" value="Genomic_DNA"/>
</dbReference>
<dbReference type="GO" id="GO:0009279">
    <property type="term" value="C:cell outer membrane"/>
    <property type="evidence" value="ECO:0007669"/>
    <property type="project" value="UniProtKB-SubCell"/>
</dbReference>
<evidence type="ECO:0000256" key="10">
    <source>
        <dbReference type="PROSITE-ProRule" id="PRU01360"/>
    </source>
</evidence>
<evidence type="ECO:0000256" key="5">
    <source>
        <dbReference type="ARBA" id="ARBA00022692"/>
    </source>
</evidence>
<comment type="similarity">
    <text evidence="10 11">Belongs to the TonB-dependent receptor family.</text>
</comment>
<dbReference type="NCBIfam" id="TIGR04057">
    <property type="entry name" value="SusC_RagA_signa"/>
    <property type="match status" value="1"/>
</dbReference>
<evidence type="ECO:0000259" key="14">
    <source>
        <dbReference type="Pfam" id="PF07715"/>
    </source>
</evidence>
<evidence type="ECO:0000259" key="12">
    <source>
        <dbReference type="Pfam" id="PF00593"/>
    </source>
</evidence>
<dbReference type="Proteomes" id="UP000198850">
    <property type="component" value="Unassembled WGS sequence"/>
</dbReference>
<keyword evidence="4" id="KW-0410">Iron transport</keyword>
<sequence length="1156" mass="126515">MNFSMFPRLRRIYRRQLIKTLLMMKITVILVAFICLRASALTYAQNISLSERNAPFEEVISKLKKQSGYVFWYESKLLKQAPAVSISIRNGSLKQALDILFKGQPLDYSIVDNTVVINKKTSRLNPLPAMLNISGKVRDEKGLPLPNVTITVKGTQKGTITDKNGSFNVAASQNDVLVFSSIGYKKLEVKVISQTEMNVVLEMDQSQLNDVVVIGYGKQSREKVTDAITTVKGSALNQYSGSNFAQQLAGKAAGVIINDASAQPGTDPQIVIRGIGTLTAGRSPLIVVDGFPLSEGSSLNSINPQDIASIDVLKDAASAAIYGSRAANGVILITSKKSSGDKVSVSLDVYSGLQERNDKHQYADAYQSAQFLTEARDWAYVSKDPNNRNISDDRSTRIGKGAGLRELRLNYLQPYLDHQPGLTNTDWSDEVFRTAPMSSYNLAVSGGSCKTNFYVSANYFKQDGIVIENGLECYSGTIKMESKLSRMFTFALSINPSLNKGRYFSNNANNSNDLVSDITISYPFFPVYNADGSLAISQQIKTNTPEDGALAENPVALAKKIKNNLNDTRVFGNTSLSFEPLAGLKFKTLLGADIRSNFYDYFRPSDIGAYRAAAPQPASAIETNGHVYNYITENTVNYTKSFGLHDFDVLAGYTFQSENGASTILTGSGIPDNKIDNIAGASAYTAISDRYQWSQISYLARLQYAYANKYLLSATLRRDGSSRFGENNKWGNFPSVTAGYILSREAFFPKNKVVTFAKLRASWGSAGNNQIGSYSSKALIGSASANGANDYNFNYVFGNTLSPGFAATTTANNNLTWETKTSTDIGIDLAFFEKLNLTADYYHSVTKNLLLNVPVPEQSGFTNSIQNIGKVSNHGFEFELSASNLKAGAFRLGFNANLATNENKVLALAPGQTQIIQGAKSNFVTKVGGPVAALYGYNITGIYKTQEQINNSPHLTGTLVGDYLVADTNGDGLVDSRDQVSYGTYNPKFTYGFGANIAFRQFELNLAFNGIQGRKIYDLGLATLDESGEGFALPSLYYFQNRYHPVNNPDGIYAQPNLGNYSSARRLTHAANLFYYSGDYLRLRSAQLAYNLPDALTSKMKISHIRVYVSANNLFTWTKFRGYNPDATSNSVLTDGLSNANYPVARSFIFGANVIF</sequence>
<dbReference type="Pfam" id="PF13715">
    <property type="entry name" value="CarbopepD_reg_2"/>
    <property type="match status" value="1"/>
</dbReference>
<dbReference type="AlphaFoldDB" id="A0A1H4G3D0"/>
<keyword evidence="2 10" id="KW-0813">Transport</keyword>
<keyword evidence="16" id="KW-1185">Reference proteome</keyword>
<evidence type="ECO:0000256" key="8">
    <source>
        <dbReference type="ARBA" id="ARBA00023136"/>
    </source>
</evidence>
<feature type="domain" description="TonB-dependent receptor plug" evidence="14">
    <location>
        <begin position="222"/>
        <end position="330"/>
    </location>
</feature>
<evidence type="ECO:0000256" key="2">
    <source>
        <dbReference type="ARBA" id="ARBA00022448"/>
    </source>
</evidence>
<evidence type="ECO:0000256" key="7">
    <source>
        <dbReference type="ARBA" id="ARBA00023077"/>
    </source>
</evidence>
<feature type="domain" description="TonB-dependent receptor-like beta-barrel" evidence="12">
    <location>
        <begin position="524"/>
        <end position="1114"/>
    </location>
</feature>
<dbReference type="InterPro" id="IPR037066">
    <property type="entry name" value="Plug_dom_sf"/>
</dbReference>
<dbReference type="Pfam" id="PF07715">
    <property type="entry name" value="Plug"/>
    <property type="match status" value="1"/>
</dbReference>
<dbReference type="SUPFAM" id="SSF49464">
    <property type="entry name" value="Carboxypeptidase regulatory domain-like"/>
    <property type="match status" value="1"/>
</dbReference>
<keyword evidence="5 10" id="KW-0812">Transmembrane</keyword>
<evidence type="ECO:0000313" key="15">
    <source>
        <dbReference type="EMBL" id="SEB04113.1"/>
    </source>
</evidence>
<evidence type="ECO:0000256" key="1">
    <source>
        <dbReference type="ARBA" id="ARBA00004571"/>
    </source>
</evidence>
<dbReference type="PROSITE" id="PS52016">
    <property type="entry name" value="TONB_DEPENDENT_REC_3"/>
    <property type="match status" value="1"/>
</dbReference>
<proteinExistence type="inferred from homology"/>
<evidence type="ECO:0000256" key="9">
    <source>
        <dbReference type="ARBA" id="ARBA00023237"/>
    </source>
</evidence>
<evidence type="ECO:0000256" key="6">
    <source>
        <dbReference type="ARBA" id="ARBA00023004"/>
    </source>
</evidence>
<keyword evidence="4" id="KW-0406">Ion transport</keyword>
<dbReference type="InterPro" id="IPR011662">
    <property type="entry name" value="Secretin/TonB_short_N"/>
</dbReference>
<dbReference type="GO" id="GO:0006826">
    <property type="term" value="P:iron ion transport"/>
    <property type="evidence" value="ECO:0007669"/>
    <property type="project" value="UniProtKB-KW"/>
</dbReference>
<keyword evidence="6" id="KW-0408">Iron</keyword>
<dbReference type="Pfam" id="PF00593">
    <property type="entry name" value="TonB_dep_Rec_b-barrel"/>
    <property type="match status" value="1"/>
</dbReference>
<keyword evidence="3 10" id="KW-1134">Transmembrane beta strand</keyword>
<keyword evidence="9 10" id="KW-0998">Cell outer membrane</keyword>
<dbReference type="STRING" id="425514.SAMN05443550_10911"/>
<organism evidence="15 16">
    <name type="scientific">Pedobacter hartonius</name>
    <dbReference type="NCBI Taxonomy" id="425514"/>
    <lineage>
        <taxon>Bacteria</taxon>
        <taxon>Pseudomonadati</taxon>
        <taxon>Bacteroidota</taxon>
        <taxon>Sphingobacteriia</taxon>
        <taxon>Sphingobacteriales</taxon>
        <taxon>Sphingobacteriaceae</taxon>
        <taxon>Pedobacter</taxon>
    </lineage>
</organism>
<dbReference type="InterPro" id="IPR036942">
    <property type="entry name" value="Beta-barrel_TonB_sf"/>
</dbReference>